<gene>
    <name evidence="1" type="ORF">DY000_02007280</name>
</gene>
<evidence type="ECO:0000313" key="1">
    <source>
        <dbReference type="EMBL" id="KAF3550186.1"/>
    </source>
</evidence>
<organism evidence="1 2">
    <name type="scientific">Brassica cretica</name>
    <name type="common">Mustard</name>
    <dbReference type="NCBI Taxonomy" id="69181"/>
    <lineage>
        <taxon>Eukaryota</taxon>
        <taxon>Viridiplantae</taxon>
        <taxon>Streptophyta</taxon>
        <taxon>Embryophyta</taxon>
        <taxon>Tracheophyta</taxon>
        <taxon>Spermatophyta</taxon>
        <taxon>Magnoliopsida</taxon>
        <taxon>eudicotyledons</taxon>
        <taxon>Gunneridae</taxon>
        <taxon>Pentapetalae</taxon>
        <taxon>rosids</taxon>
        <taxon>malvids</taxon>
        <taxon>Brassicales</taxon>
        <taxon>Brassicaceae</taxon>
        <taxon>Brassiceae</taxon>
        <taxon>Brassica</taxon>
    </lineage>
</organism>
<comment type="caution">
    <text evidence="1">The sequence shown here is derived from an EMBL/GenBank/DDBJ whole genome shotgun (WGS) entry which is preliminary data.</text>
</comment>
<reference evidence="1 2" key="1">
    <citation type="journal article" date="2020" name="BMC Genomics">
        <title>Intraspecific diversification of the crop wild relative Brassica cretica Lam. using demographic model selection.</title>
        <authorList>
            <person name="Kioukis A."/>
            <person name="Michalopoulou V.A."/>
            <person name="Briers L."/>
            <person name="Pirintsos S."/>
            <person name="Studholme D.J."/>
            <person name="Pavlidis P."/>
            <person name="Sarris P.F."/>
        </authorList>
    </citation>
    <scope>NUCLEOTIDE SEQUENCE [LARGE SCALE GENOMIC DNA]</scope>
    <source>
        <strain evidence="2">cv. PFS-1207/04</strain>
    </source>
</reference>
<sequence length="194" mass="21408">MFDGECRSICCCVCRSIRCFWSTGNVTLNLHQFPLYSFNLGCHSTDAKIHWEIDVITSPIEPLLYFFVCGSGGLSSIDADMWLSIDVRDDPPSHAGLHCCLVQVSKAQPSLAAQYRSMSGIEYRSMSDEGCCLTEGECCLSTGVSEYWSTELASGSTAVEQNRATHKWCCRSMEERASLRIERSKLAGSGENSS</sequence>
<accession>A0ABQ7CEZ0</accession>
<dbReference type="EMBL" id="QGKV02000832">
    <property type="protein sequence ID" value="KAF3550186.1"/>
    <property type="molecule type" value="Genomic_DNA"/>
</dbReference>
<proteinExistence type="predicted"/>
<name>A0ABQ7CEZ0_BRACR</name>
<dbReference type="Proteomes" id="UP000266723">
    <property type="component" value="Unassembled WGS sequence"/>
</dbReference>
<protein>
    <submittedName>
        <fullName evidence="1">Uncharacterized protein</fullName>
    </submittedName>
</protein>
<keyword evidence="2" id="KW-1185">Reference proteome</keyword>
<evidence type="ECO:0000313" key="2">
    <source>
        <dbReference type="Proteomes" id="UP000266723"/>
    </source>
</evidence>